<dbReference type="AlphaFoldDB" id="V6I8S2"/>
<keyword evidence="2" id="KW-1185">Reference proteome</keyword>
<evidence type="ECO:0000313" key="1">
    <source>
        <dbReference type="EMBL" id="EQA63649.1"/>
    </source>
</evidence>
<comment type="caution">
    <text evidence="1">The sequence shown here is derived from an EMBL/GenBank/DDBJ whole genome shotgun (WGS) entry which is preliminary data.</text>
</comment>
<dbReference type="EMBL" id="AHMT02000017">
    <property type="protein sequence ID" value="EQA63649.1"/>
    <property type="molecule type" value="Genomic_DNA"/>
</dbReference>
<name>V6I8S2_9LEPT</name>
<gene>
    <name evidence="1" type="ORF">LEP1GSC062_2454</name>
</gene>
<dbReference type="Proteomes" id="UP000018747">
    <property type="component" value="Unassembled WGS sequence"/>
</dbReference>
<proteinExistence type="predicted"/>
<organism evidence="1 2">
    <name type="scientific">Leptospira alexanderi serovar Manhao 3 str. L 60</name>
    <dbReference type="NCBI Taxonomy" id="1049759"/>
    <lineage>
        <taxon>Bacteria</taxon>
        <taxon>Pseudomonadati</taxon>
        <taxon>Spirochaetota</taxon>
        <taxon>Spirochaetia</taxon>
        <taxon>Leptospirales</taxon>
        <taxon>Leptospiraceae</taxon>
        <taxon>Leptospira</taxon>
    </lineage>
</organism>
<sequence>MERLSTLKFYNPIFDLDFTNRYPVFQNIRVVEKFHDSV</sequence>
<accession>V6I8S2</accession>
<evidence type="ECO:0000313" key="2">
    <source>
        <dbReference type="Proteomes" id="UP000018747"/>
    </source>
</evidence>
<protein>
    <submittedName>
        <fullName evidence="1">Uncharacterized protein</fullName>
    </submittedName>
</protein>
<reference evidence="1" key="1">
    <citation type="submission" date="2013-05" db="EMBL/GenBank/DDBJ databases">
        <authorList>
            <person name="Harkins D.M."/>
            <person name="Durkin A.S."/>
            <person name="Brinkac L.M."/>
            <person name="Haft D.H."/>
            <person name="Selengut J.D."/>
            <person name="Sanka R."/>
            <person name="DePew J."/>
            <person name="Purushe J."/>
            <person name="Hartskeerl R.A."/>
            <person name="Ahmed A."/>
            <person name="van der Linden H."/>
            <person name="Goris M.G.A."/>
            <person name="Vinetz J.M."/>
            <person name="Sutton G.G."/>
            <person name="Nierman W.C."/>
            <person name="Fouts D.E."/>
        </authorList>
    </citation>
    <scope>NUCLEOTIDE SEQUENCE [LARGE SCALE GENOMIC DNA]</scope>
    <source>
        <strain evidence="1">L 60</strain>
    </source>
</reference>